<dbReference type="InterPro" id="IPR014001">
    <property type="entry name" value="Helicase_ATP-bd"/>
</dbReference>
<dbReference type="GO" id="GO:0005524">
    <property type="term" value="F:ATP binding"/>
    <property type="evidence" value="ECO:0007669"/>
    <property type="project" value="UniProtKB-UniRule"/>
</dbReference>
<dbReference type="SMART" id="SM00487">
    <property type="entry name" value="DEXDc"/>
    <property type="match status" value="1"/>
</dbReference>
<reference evidence="12" key="1">
    <citation type="submission" date="2023-07" db="EMBL/GenBank/DDBJ databases">
        <title>Genome content predicts the carbon catabolic preferences of heterotrophic bacteria.</title>
        <authorList>
            <person name="Gralka M."/>
        </authorList>
    </citation>
    <scope>NUCLEOTIDE SEQUENCE</scope>
    <source>
        <strain evidence="12">I2M16</strain>
    </source>
</reference>
<dbReference type="Gene3D" id="3.40.50.300">
    <property type="entry name" value="P-loop containing nucleotide triphosphate hydrolases"/>
    <property type="match status" value="1"/>
</dbReference>
<evidence type="ECO:0000313" key="12">
    <source>
        <dbReference type="EMBL" id="MDO6451949.1"/>
    </source>
</evidence>
<dbReference type="InterPro" id="IPR040766">
    <property type="entry name" value="Tudor_2_RapA"/>
</dbReference>
<evidence type="ECO:0000256" key="9">
    <source>
        <dbReference type="HAMAP-Rule" id="MF_01821"/>
    </source>
</evidence>
<dbReference type="InterPro" id="IPR023949">
    <property type="entry name" value="Helicase_RapA"/>
</dbReference>
<evidence type="ECO:0000256" key="6">
    <source>
        <dbReference type="ARBA" id="ARBA00023125"/>
    </source>
</evidence>
<dbReference type="InterPro" id="IPR022737">
    <property type="entry name" value="RapA_C"/>
</dbReference>
<dbReference type="Pfam" id="PF12137">
    <property type="entry name" value="RapA_C"/>
    <property type="match status" value="1"/>
</dbReference>
<feature type="binding site" evidence="9">
    <location>
        <begin position="178"/>
        <end position="185"/>
    </location>
    <ligand>
        <name>ATP</name>
        <dbReference type="ChEBI" id="CHEBI:30616"/>
    </ligand>
</feature>
<organism evidence="12 13">
    <name type="scientific">Neptunomonas phycophila</name>
    <dbReference type="NCBI Taxonomy" id="1572645"/>
    <lineage>
        <taxon>Bacteria</taxon>
        <taxon>Pseudomonadati</taxon>
        <taxon>Pseudomonadota</taxon>
        <taxon>Gammaproteobacteria</taxon>
        <taxon>Oceanospirillales</taxon>
        <taxon>Oceanospirillaceae</taxon>
        <taxon>Neptunomonas</taxon>
    </lineage>
</organism>
<dbReference type="EC" id="3.6.4.-" evidence="9"/>
<evidence type="ECO:0000259" key="10">
    <source>
        <dbReference type="PROSITE" id="PS51192"/>
    </source>
</evidence>
<evidence type="ECO:0000256" key="4">
    <source>
        <dbReference type="ARBA" id="ARBA00022840"/>
    </source>
</evidence>
<comment type="similarity">
    <text evidence="9">Belongs to the SNF2/RAD54 helicase family. RapA subfamily.</text>
</comment>
<keyword evidence="8 9" id="KW-0804">Transcription</keyword>
<protein>
    <recommendedName>
        <fullName evidence="9">RNA polymerase-associated protein RapA</fullName>
        <ecNumber evidence="9">3.6.4.-</ecNumber>
    </recommendedName>
    <alternativeName>
        <fullName evidence="9">ATP-dependent helicase HepA</fullName>
    </alternativeName>
</protein>
<comment type="caution">
    <text evidence="12">The sequence shown here is derived from an EMBL/GenBank/DDBJ whole genome shotgun (WGS) entry which is preliminary data.</text>
</comment>
<dbReference type="InterPro" id="IPR040765">
    <property type="entry name" value="Tudor_1_RapA"/>
</dbReference>
<sequence>MSVTDFIPGQRWISNTEPELGLGLVVSNADRRVTIQFPAAEEERTYATNNAPVSRVEYPVGDTIHTRHGQRVIITERIEKNSCLIYFGQDEEGNELIVPELDLESSVQFSRPQDRLFAGQVDKLSQFRLRIDTLNYHHEQQSADTYGLSGARVQLLPHQFYIAHDIANRYAPRVLLADEVGLGKTIEAGLVIHQQLITGRASRVLITVPDSLIYQWLVEMLRRFNLQFSIMDELRCTAMELSGTDNPFDSAQLVLCTQSMIANNPERVSQMLDCQWDMMIVDEAHHLIWNEEEPSKLYQAVEQLASNIPSLLLLTATPEQLGLESHFARLRLLDPDRYNSLGKFRDEQSQYETVNELVQQLLAEDGINNLATQPSLQAQLDDYLGKGASEKLLNEADQQAALELCINHLLDRHGTGRVLFRNTRDTVTGFPTRILVPHPLEMPAQLESAAADASIEDILRPEKLLGDFWLDEDPRVAWLDEWLKAHRLEKALLICSNADTAQALEEYIRLRKGVRSAVFHEKMTLINRDRAAAYFADDEDYAQVLVCSEIGSEGRNFQFAQHLIMFDLPLNPDLLEQRIGRLDRIGQKHDVQIHVPFYENSAQAVLLRWFDEGINAFRHTCPAGRELFQQFEDMITSLIMDGVDEDAFEELINASQKAAGDIMTRLQAGRDRLLEMSSCRPAKAEQLLESVELHEKRMQLRDFMERVFDQFGVDQQSDGAHSVILQPTDQMTEHRFPGLPDDGCKATYSREQALSREDIQFMSWENPMVTGSFEMIMGSDFGNTTVCTVKLPPLQPGTILVEAIFVLYCAAPKALNLQRFQNQATVRVVIDSNNNDLSQIITPDHLNKLGERVKRHVAQNMIRLGREQIAGVLQKAETEALKQQQPLIDQAVTKASSMLDEEVERLEALLEVNPSIREEEVAHLKAKRDQILTHLQDAQLRMDAIRIAVVRE</sequence>
<dbReference type="InterPro" id="IPR049730">
    <property type="entry name" value="SNF2/RAD54-like_C"/>
</dbReference>
<dbReference type="InterPro" id="IPR001650">
    <property type="entry name" value="Helicase_C-like"/>
</dbReference>
<dbReference type="PROSITE" id="PS51192">
    <property type="entry name" value="HELICASE_ATP_BIND_1"/>
    <property type="match status" value="1"/>
</dbReference>
<dbReference type="GO" id="GO:0006355">
    <property type="term" value="P:regulation of DNA-templated transcription"/>
    <property type="evidence" value="ECO:0007669"/>
    <property type="project" value="UniProtKB-UniRule"/>
</dbReference>
<dbReference type="Pfam" id="PF00176">
    <property type="entry name" value="SNF2-rel_dom"/>
    <property type="match status" value="1"/>
</dbReference>
<evidence type="ECO:0000256" key="7">
    <source>
        <dbReference type="ARBA" id="ARBA00023159"/>
    </source>
</evidence>
<dbReference type="CDD" id="cd18793">
    <property type="entry name" value="SF2_C_SNF"/>
    <property type="match status" value="1"/>
</dbReference>
<evidence type="ECO:0000256" key="3">
    <source>
        <dbReference type="ARBA" id="ARBA00022806"/>
    </source>
</evidence>
<keyword evidence="7 9" id="KW-0010">Activator</keyword>
<dbReference type="Pfam" id="PF18337">
    <property type="entry name" value="Tudor_RapA"/>
    <property type="match status" value="1"/>
</dbReference>
<feature type="short sequence motif" description="DEAH box" evidence="9">
    <location>
        <begin position="282"/>
        <end position="285"/>
    </location>
</feature>
<dbReference type="PROSITE" id="PS51194">
    <property type="entry name" value="HELICASE_CTER"/>
    <property type="match status" value="1"/>
</dbReference>
<dbReference type="AlphaFoldDB" id="A0AAW7XCL8"/>
<dbReference type="Pfam" id="PF00271">
    <property type="entry name" value="Helicase_C"/>
    <property type="match status" value="1"/>
</dbReference>
<proteinExistence type="inferred from homology"/>
<dbReference type="PANTHER" id="PTHR45766">
    <property type="entry name" value="DNA ANNEALING HELICASE AND ENDONUCLEASE ZRANB3 FAMILY MEMBER"/>
    <property type="match status" value="1"/>
</dbReference>
<dbReference type="EMBL" id="JAUOPG010000001">
    <property type="protein sequence ID" value="MDO6451949.1"/>
    <property type="molecule type" value="Genomic_DNA"/>
</dbReference>
<dbReference type="InterPro" id="IPR000330">
    <property type="entry name" value="SNF2_N"/>
</dbReference>
<keyword evidence="1 9" id="KW-0547">Nucleotide-binding</keyword>
<keyword evidence="4 9" id="KW-0067">ATP-binding</keyword>
<keyword evidence="3 9" id="KW-0347">Helicase</keyword>
<dbReference type="Gene3D" id="3.30.360.80">
    <property type="match status" value="1"/>
</dbReference>
<dbReference type="InterPro" id="IPR057342">
    <property type="entry name" value="DEXDc_RapA"/>
</dbReference>
<evidence type="ECO:0000256" key="2">
    <source>
        <dbReference type="ARBA" id="ARBA00022801"/>
    </source>
</evidence>
<keyword evidence="6 9" id="KW-0238">DNA-binding</keyword>
<dbReference type="Gene3D" id="6.10.140.2230">
    <property type="match status" value="1"/>
</dbReference>
<keyword evidence="5 9" id="KW-0805">Transcription regulation</keyword>
<dbReference type="Gene3D" id="3.40.50.10810">
    <property type="entry name" value="Tandem AAA-ATPase domain"/>
    <property type="match status" value="1"/>
</dbReference>
<dbReference type="InterPro" id="IPR027417">
    <property type="entry name" value="P-loop_NTPase"/>
</dbReference>
<dbReference type="CDD" id="cd18011">
    <property type="entry name" value="DEXDc_RapA"/>
    <property type="match status" value="1"/>
</dbReference>
<dbReference type="PANTHER" id="PTHR45766:SF6">
    <property type="entry name" value="SWI_SNF-RELATED MATRIX-ASSOCIATED ACTIN-DEPENDENT REGULATOR OF CHROMATIN SUBFAMILY A-LIKE PROTEIN 1"/>
    <property type="match status" value="1"/>
</dbReference>
<keyword evidence="2 9" id="KW-0378">Hydrolase</keyword>
<dbReference type="Gene3D" id="6.10.140.1500">
    <property type="match status" value="1"/>
</dbReference>
<evidence type="ECO:0000256" key="5">
    <source>
        <dbReference type="ARBA" id="ARBA00023015"/>
    </source>
</evidence>
<comment type="subunit">
    <text evidence="9">Interacts with the RNAP. Has a higher affinity for the core RNAP than for the holoenzyme. Its ATPase activity is stimulated by binding to RNAP.</text>
</comment>
<dbReference type="RefSeq" id="WP_303547930.1">
    <property type="nucleotide sequence ID" value="NZ_JAUOPG010000001.1"/>
</dbReference>
<dbReference type="Gene3D" id="2.30.30.930">
    <property type="match status" value="1"/>
</dbReference>
<dbReference type="SUPFAM" id="SSF52540">
    <property type="entry name" value="P-loop containing nucleoside triphosphate hydrolases"/>
    <property type="match status" value="2"/>
</dbReference>
<dbReference type="Gene3D" id="2.30.30.140">
    <property type="match status" value="1"/>
</dbReference>
<feature type="domain" description="Helicase C-terminal" evidence="11">
    <location>
        <begin position="478"/>
        <end position="635"/>
    </location>
</feature>
<gene>
    <name evidence="9 12" type="primary">rapA</name>
    <name evidence="12" type="ORF">Q4490_00095</name>
</gene>
<dbReference type="InterPro" id="IPR038718">
    <property type="entry name" value="SNF2-like_sf"/>
</dbReference>
<dbReference type="Proteomes" id="UP001169862">
    <property type="component" value="Unassembled WGS sequence"/>
</dbReference>
<comment type="function">
    <text evidence="9">Transcription regulator that activates transcription by stimulating RNA polymerase (RNAP) recycling in case of stress conditions such as supercoiled DNA or high salt concentrations. Probably acts by releasing the RNAP, when it is trapped or immobilized on tightly supercoiled DNA. Does not activate transcription on linear DNA. Probably not involved in DNA repair.</text>
</comment>
<dbReference type="Pfam" id="PF18339">
    <property type="entry name" value="Tudor_1_RapA"/>
    <property type="match status" value="1"/>
</dbReference>
<accession>A0AAW7XCL8</accession>
<evidence type="ECO:0000259" key="11">
    <source>
        <dbReference type="PROSITE" id="PS51194"/>
    </source>
</evidence>
<dbReference type="GO" id="GO:0016817">
    <property type="term" value="F:hydrolase activity, acting on acid anhydrides"/>
    <property type="evidence" value="ECO:0007669"/>
    <property type="project" value="InterPro"/>
</dbReference>
<dbReference type="SMART" id="SM00490">
    <property type="entry name" value="HELICc"/>
    <property type="match status" value="1"/>
</dbReference>
<evidence type="ECO:0000256" key="8">
    <source>
        <dbReference type="ARBA" id="ARBA00023163"/>
    </source>
</evidence>
<name>A0AAW7XCL8_9GAMM</name>
<dbReference type="HAMAP" id="MF_01821">
    <property type="entry name" value="Helicase_RapA"/>
    <property type="match status" value="1"/>
</dbReference>
<dbReference type="NCBIfam" id="NF003426">
    <property type="entry name" value="PRK04914.1"/>
    <property type="match status" value="1"/>
</dbReference>
<evidence type="ECO:0000256" key="1">
    <source>
        <dbReference type="ARBA" id="ARBA00022741"/>
    </source>
</evidence>
<feature type="domain" description="Helicase ATP-binding" evidence="10">
    <location>
        <begin position="165"/>
        <end position="336"/>
    </location>
</feature>
<evidence type="ECO:0000313" key="13">
    <source>
        <dbReference type="Proteomes" id="UP001169862"/>
    </source>
</evidence>
<dbReference type="GO" id="GO:0003677">
    <property type="term" value="F:DNA binding"/>
    <property type="evidence" value="ECO:0007669"/>
    <property type="project" value="UniProtKB-KW"/>
</dbReference>
<dbReference type="GO" id="GO:0004386">
    <property type="term" value="F:helicase activity"/>
    <property type="evidence" value="ECO:0007669"/>
    <property type="project" value="UniProtKB-UniRule"/>
</dbReference>